<comment type="function">
    <text evidence="7">Part of the ABC transporter complex PotABCD involved in spermidine/putrescine import. Responsible for energy coupling to the transport system.</text>
</comment>
<dbReference type="Gene3D" id="3.40.50.300">
    <property type="entry name" value="P-loop containing nucleotide triphosphate hydrolases"/>
    <property type="match status" value="1"/>
</dbReference>
<feature type="domain" description="ABC transporter" evidence="8">
    <location>
        <begin position="1"/>
        <end position="211"/>
    </location>
</feature>
<comment type="catalytic activity">
    <reaction evidence="7">
        <text>ATP + H2O + polyamine-[polyamine-binding protein]Side 1 = ADP + phosphate + polyamineSide 2 + [polyamine-binding protein]Side 1.</text>
        <dbReference type="EC" id="7.6.2.11"/>
    </reaction>
</comment>
<evidence type="ECO:0000259" key="8">
    <source>
        <dbReference type="PROSITE" id="PS50893"/>
    </source>
</evidence>
<evidence type="ECO:0000256" key="1">
    <source>
        <dbReference type="ARBA" id="ARBA00022448"/>
    </source>
</evidence>
<dbReference type="NCBIfam" id="TIGR01187">
    <property type="entry name" value="potA"/>
    <property type="match status" value="1"/>
</dbReference>
<dbReference type="InterPro" id="IPR027417">
    <property type="entry name" value="P-loop_NTPase"/>
</dbReference>
<dbReference type="Pfam" id="PF00005">
    <property type="entry name" value="ABC_tran"/>
    <property type="match status" value="1"/>
</dbReference>
<keyword evidence="5 7" id="KW-1278">Translocase</keyword>
<comment type="similarity">
    <text evidence="7">Belongs to the ABC transporter superfamily. Spermidine/putrescine importer (TC 3.A.1.11.1) family.</text>
</comment>
<evidence type="ECO:0000256" key="2">
    <source>
        <dbReference type="ARBA" id="ARBA00022475"/>
    </source>
</evidence>
<accession>A0ABY5SRT4</accession>
<dbReference type="PROSITE" id="PS50893">
    <property type="entry name" value="ABC_TRANSPORTER_2"/>
    <property type="match status" value="1"/>
</dbReference>
<name>A0ABY5SRT4_9MICO</name>
<dbReference type="PANTHER" id="PTHR42781">
    <property type="entry name" value="SPERMIDINE/PUTRESCINE IMPORT ATP-BINDING PROTEIN POTA"/>
    <property type="match status" value="1"/>
</dbReference>
<dbReference type="InterPro" id="IPR013611">
    <property type="entry name" value="Transp-assoc_OB_typ2"/>
</dbReference>
<dbReference type="InterPro" id="IPR017871">
    <property type="entry name" value="ABC_transporter-like_CS"/>
</dbReference>
<keyword evidence="3 7" id="KW-0547">Nucleotide-binding</keyword>
<dbReference type="PANTHER" id="PTHR42781:SF4">
    <property type="entry name" value="SPERMIDINE_PUTRESCINE IMPORT ATP-BINDING PROTEIN POTA"/>
    <property type="match status" value="1"/>
</dbReference>
<dbReference type="InterPro" id="IPR050093">
    <property type="entry name" value="ABC_SmlMolc_Importer"/>
</dbReference>
<protein>
    <recommendedName>
        <fullName evidence="7">Spermidine/putrescine import ATP-binding protein PotA</fullName>
        <ecNumber evidence="7">7.6.2.11</ecNumber>
    </recommendedName>
</protein>
<evidence type="ECO:0000313" key="9">
    <source>
        <dbReference type="EMBL" id="UVI36626.1"/>
    </source>
</evidence>
<dbReference type="Proteomes" id="UP001064879">
    <property type="component" value="Chromosome"/>
</dbReference>
<dbReference type="EMBL" id="CP093443">
    <property type="protein sequence ID" value="UVI36626.1"/>
    <property type="molecule type" value="Genomic_DNA"/>
</dbReference>
<dbReference type="RefSeq" id="WP_265419192.1">
    <property type="nucleotide sequence ID" value="NZ_CP093443.1"/>
</dbReference>
<keyword evidence="1 7" id="KW-0813">Transport</keyword>
<keyword evidence="10" id="KW-1185">Reference proteome</keyword>
<dbReference type="InterPro" id="IPR003439">
    <property type="entry name" value="ABC_transporter-like_ATP-bd"/>
</dbReference>
<keyword evidence="2 7" id="KW-1003">Cell membrane</keyword>
<dbReference type="InterPro" id="IPR008995">
    <property type="entry name" value="Mo/tungstate-bd_C_term_dom"/>
</dbReference>
<evidence type="ECO:0000256" key="3">
    <source>
        <dbReference type="ARBA" id="ARBA00022741"/>
    </source>
</evidence>
<dbReference type="Pfam" id="PF08402">
    <property type="entry name" value="TOBE_2"/>
    <property type="match status" value="1"/>
</dbReference>
<keyword evidence="6 7" id="KW-0472">Membrane</keyword>
<reference evidence="9" key="1">
    <citation type="submission" date="2022-03" db="EMBL/GenBank/DDBJ databases">
        <title>Brevibacterium spongiae sp. nov., isolated from marine sponge.</title>
        <authorList>
            <person name="Li Z."/>
            <person name="Zhang M."/>
        </authorList>
    </citation>
    <scope>NUCLEOTIDE SEQUENCE</scope>
    <source>
        <strain evidence="9">WHS-Z9</strain>
    </source>
</reference>
<dbReference type="GO" id="GO:0005524">
    <property type="term" value="F:ATP binding"/>
    <property type="evidence" value="ECO:0007669"/>
    <property type="project" value="UniProtKB-KW"/>
</dbReference>
<dbReference type="PROSITE" id="PS00211">
    <property type="entry name" value="ABC_TRANSPORTER_1"/>
    <property type="match status" value="1"/>
</dbReference>
<evidence type="ECO:0000313" key="10">
    <source>
        <dbReference type="Proteomes" id="UP001064879"/>
    </source>
</evidence>
<sequence>MSIKEGEFLSLLGPSGCGKTTILRMIAGFDEPSSGELLIDGSSALGKAPDKRPINTVFQSYALFPHMTIKENVAYGLRRKRWAKSRIPQAVQDSLDMVNMGAYADRYPAQLSGGQQQRIALARAVVNEPRVLLLDEPLGALDLKLRKQMQLELMRIHRQVGTTFIYVTHDQEEALVMSDRIAVLNGGIVEQLGSPRSLYDSPRSRFVADFMGSSNIFEIDSGDSKAKTVSVGGVDISVQNTEALESGTDNCAVIIRPERISVTTGAKADADNCVRGRIVESAFLGPMILILAEVPFGTLNVKIPYYGQDTDFEQGEELYFSWQASDAIVIK</sequence>
<organism evidence="9 10">
    <name type="scientific">Brevibacterium spongiae</name>
    <dbReference type="NCBI Taxonomy" id="2909672"/>
    <lineage>
        <taxon>Bacteria</taxon>
        <taxon>Bacillati</taxon>
        <taxon>Actinomycetota</taxon>
        <taxon>Actinomycetes</taxon>
        <taxon>Micrococcales</taxon>
        <taxon>Brevibacteriaceae</taxon>
        <taxon>Brevibacterium</taxon>
    </lineage>
</organism>
<evidence type="ECO:0000256" key="6">
    <source>
        <dbReference type="ARBA" id="ARBA00023136"/>
    </source>
</evidence>
<dbReference type="Gene3D" id="2.40.50.100">
    <property type="match status" value="1"/>
</dbReference>
<keyword evidence="4 7" id="KW-0067">ATP-binding</keyword>
<dbReference type="SMART" id="SM00382">
    <property type="entry name" value="AAA"/>
    <property type="match status" value="1"/>
</dbReference>
<dbReference type="SUPFAM" id="SSF50331">
    <property type="entry name" value="MOP-like"/>
    <property type="match status" value="1"/>
</dbReference>
<gene>
    <name evidence="7" type="primary">potA</name>
    <name evidence="9" type="ORF">L1F31_02860</name>
</gene>
<dbReference type="EC" id="7.6.2.11" evidence="7"/>
<evidence type="ECO:0000256" key="4">
    <source>
        <dbReference type="ARBA" id="ARBA00022840"/>
    </source>
</evidence>
<dbReference type="InterPro" id="IPR003593">
    <property type="entry name" value="AAA+_ATPase"/>
</dbReference>
<dbReference type="InterPro" id="IPR005893">
    <property type="entry name" value="PotA-like"/>
</dbReference>
<evidence type="ECO:0000256" key="7">
    <source>
        <dbReference type="RuleBase" id="RU364083"/>
    </source>
</evidence>
<dbReference type="SUPFAM" id="SSF52540">
    <property type="entry name" value="P-loop containing nucleoside triphosphate hydrolases"/>
    <property type="match status" value="1"/>
</dbReference>
<proteinExistence type="inferred from homology"/>
<comment type="subunit">
    <text evidence="7">The complex is composed of two ATP-binding proteins (PotA), two transmembrane proteins (PotB and PotC) and a solute-binding protein (PotD).</text>
</comment>
<evidence type="ECO:0000256" key="5">
    <source>
        <dbReference type="ARBA" id="ARBA00022967"/>
    </source>
</evidence>